<feature type="transmembrane region" description="Helical" evidence="7">
    <location>
        <begin position="56"/>
        <end position="74"/>
    </location>
</feature>
<dbReference type="EMBL" id="CP017634">
    <property type="protein sequence ID" value="ATW27379.1"/>
    <property type="molecule type" value="Genomic_DNA"/>
</dbReference>
<dbReference type="PANTHER" id="PTHR30047">
    <property type="entry name" value="HIGH-AFFINITY CHOLINE TRANSPORT PROTEIN-RELATED"/>
    <property type="match status" value="1"/>
</dbReference>
<keyword evidence="9" id="KW-1185">Reference proteome</keyword>
<evidence type="ECO:0000256" key="6">
    <source>
        <dbReference type="ARBA" id="ARBA00023136"/>
    </source>
</evidence>
<feature type="transmembrane region" description="Helical" evidence="7">
    <location>
        <begin position="195"/>
        <end position="220"/>
    </location>
</feature>
<dbReference type="NCBIfam" id="TIGR00842">
    <property type="entry name" value="bcct"/>
    <property type="match status" value="1"/>
</dbReference>
<evidence type="ECO:0000256" key="5">
    <source>
        <dbReference type="ARBA" id="ARBA00022989"/>
    </source>
</evidence>
<keyword evidence="3" id="KW-1003">Cell membrane</keyword>
<evidence type="ECO:0000256" key="7">
    <source>
        <dbReference type="SAM" id="Phobius"/>
    </source>
</evidence>
<dbReference type="PANTHER" id="PTHR30047:SF11">
    <property type="entry name" value="L-CARNITINE_GAMMA-BUTYROBETAINE ANTIPORTER"/>
    <property type="match status" value="1"/>
</dbReference>
<feature type="transmembrane region" description="Helical" evidence="7">
    <location>
        <begin position="351"/>
        <end position="373"/>
    </location>
</feature>
<dbReference type="RefSeq" id="WP_148136731.1">
    <property type="nucleotide sequence ID" value="NZ_CP017634.1"/>
</dbReference>
<dbReference type="AlphaFoldDB" id="A0A3G1KYE0"/>
<evidence type="ECO:0000313" key="9">
    <source>
        <dbReference type="Proteomes" id="UP000323521"/>
    </source>
</evidence>
<keyword evidence="4 7" id="KW-0812">Transmembrane</keyword>
<keyword evidence="2" id="KW-0813">Transport</keyword>
<feature type="transmembrane region" description="Helical" evidence="7">
    <location>
        <begin position="144"/>
        <end position="167"/>
    </location>
</feature>
<evidence type="ECO:0000313" key="8">
    <source>
        <dbReference type="EMBL" id="ATW27379.1"/>
    </source>
</evidence>
<keyword evidence="6 7" id="KW-0472">Membrane</keyword>
<feature type="transmembrane region" description="Helical" evidence="7">
    <location>
        <begin position="410"/>
        <end position="433"/>
    </location>
</feature>
<feature type="transmembrane region" description="Helical" evidence="7">
    <location>
        <begin position="226"/>
        <end position="247"/>
    </location>
</feature>
<dbReference type="Proteomes" id="UP000323521">
    <property type="component" value="Chromosome"/>
</dbReference>
<feature type="transmembrane region" description="Helical" evidence="7">
    <location>
        <begin position="268"/>
        <end position="291"/>
    </location>
</feature>
<dbReference type="GO" id="GO:0022857">
    <property type="term" value="F:transmembrane transporter activity"/>
    <property type="evidence" value="ECO:0007669"/>
    <property type="project" value="InterPro"/>
</dbReference>
<evidence type="ECO:0000256" key="2">
    <source>
        <dbReference type="ARBA" id="ARBA00022448"/>
    </source>
</evidence>
<feature type="transmembrane region" description="Helical" evidence="7">
    <location>
        <begin position="16"/>
        <end position="36"/>
    </location>
</feature>
<accession>A0A3G1KYE0</accession>
<dbReference type="InterPro" id="IPR000060">
    <property type="entry name" value="BCCT_transptr"/>
</dbReference>
<keyword evidence="5 7" id="KW-1133">Transmembrane helix</keyword>
<feature type="transmembrane region" description="Helical" evidence="7">
    <location>
        <begin position="478"/>
        <end position="499"/>
    </location>
</feature>
<dbReference type="OrthoDB" id="9775735at2"/>
<evidence type="ECO:0000256" key="3">
    <source>
        <dbReference type="ARBA" id="ARBA00022475"/>
    </source>
</evidence>
<feature type="transmembrane region" description="Helical" evidence="7">
    <location>
        <begin position="454"/>
        <end position="472"/>
    </location>
</feature>
<evidence type="ECO:0000256" key="4">
    <source>
        <dbReference type="ARBA" id="ARBA00022692"/>
    </source>
</evidence>
<feature type="transmembrane region" description="Helical" evidence="7">
    <location>
        <begin position="322"/>
        <end position="339"/>
    </location>
</feature>
<gene>
    <name evidence="8" type="ORF">DCMF_23840</name>
</gene>
<protein>
    <submittedName>
        <fullName evidence="8">Choline/carnitine/betaine transporter</fullName>
    </submittedName>
</protein>
<sequence>MDNGKPQPKYAKINPMVFWVSIGVCLLFYGPMVIYQEGAQNIINKTFAFVTRVTDWTWEVVVLGCLVFLAWLAFSRYGNVKLGGPDDKPEFSTFTWIAMMFCGGSGAGLVYWALVEPIWYLAGPPFGVEPFSAASAQWALSYGVFHWGFSAWATFAVPALAFGYMYYVRKKPFLYPSYACRGVLGKWVDGWVGKLIDAIVIIGMVGGMATSLGFVIPMISKIAADYFGIADGIGFKMVVSIIFLCIYGWSCYQGLKGGIAKLADANMYLSFLILAFVLVVGPTAFLFSLFADNMGVLLNNFFRMSLYTDPIAKSGFPQDWTTFYWAWWLAWAMYVGLFVARISKGRTIKSVIANCVFSATGGCALFFLIFGGYQVDMIMNQGVDLFAILRDQGGPAVTSAFLQSLPLNAIVIPFFIFVMFISQATGVDAASFTMANMACYEVQDGVEPPKWSRVVWALVLFFATTGLLLVGGMDAVKLSSVLTAVPVLFLLIILAISLVKWLREDFGHDEPLTTNKYDAVINEQGKAAYAEGVAQSKSV</sequence>
<feature type="transmembrane region" description="Helical" evidence="7">
    <location>
        <begin position="94"/>
        <end position="114"/>
    </location>
</feature>
<evidence type="ECO:0000256" key="1">
    <source>
        <dbReference type="ARBA" id="ARBA00004651"/>
    </source>
</evidence>
<dbReference type="Pfam" id="PF02028">
    <property type="entry name" value="BCCT"/>
    <property type="match status" value="1"/>
</dbReference>
<dbReference type="KEGG" id="fwa:DCMF_23840"/>
<organism evidence="8 9">
    <name type="scientific">Formimonas warabiya</name>
    <dbReference type="NCBI Taxonomy" id="1761012"/>
    <lineage>
        <taxon>Bacteria</taxon>
        <taxon>Bacillati</taxon>
        <taxon>Bacillota</taxon>
        <taxon>Clostridia</taxon>
        <taxon>Eubacteriales</taxon>
        <taxon>Peptococcaceae</taxon>
        <taxon>Candidatus Formimonas</taxon>
    </lineage>
</organism>
<reference evidence="8 9" key="1">
    <citation type="submission" date="2016-10" db="EMBL/GenBank/DDBJ databases">
        <title>Complete Genome Sequence of Peptococcaceae strain DCMF.</title>
        <authorList>
            <person name="Edwards R.J."/>
            <person name="Holland S.I."/>
            <person name="Deshpande N.P."/>
            <person name="Wong Y.K."/>
            <person name="Ertan H."/>
            <person name="Manefield M."/>
            <person name="Russell T.L."/>
            <person name="Lee M.J."/>
        </authorList>
    </citation>
    <scope>NUCLEOTIDE SEQUENCE [LARGE SCALE GENOMIC DNA]</scope>
    <source>
        <strain evidence="8 9">DCMF</strain>
    </source>
</reference>
<name>A0A3G1KYE0_FORW1</name>
<proteinExistence type="predicted"/>
<comment type="subcellular location">
    <subcellularLocation>
        <location evidence="1">Cell membrane</location>
        <topology evidence="1">Multi-pass membrane protein</topology>
    </subcellularLocation>
</comment>
<dbReference type="GO" id="GO:0005886">
    <property type="term" value="C:plasma membrane"/>
    <property type="evidence" value="ECO:0007669"/>
    <property type="project" value="UniProtKB-SubCell"/>
</dbReference>